<comment type="caution">
    <text evidence="3">The sequence shown here is derived from an EMBL/GenBank/DDBJ whole genome shotgun (WGS) entry which is preliminary data.</text>
</comment>
<keyword evidence="2" id="KW-0732">Signal</keyword>
<evidence type="ECO:0000313" key="3">
    <source>
        <dbReference type="EMBL" id="KAG5459958.1"/>
    </source>
</evidence>
<evidence type="ECO:0000313" key="4">
    <source>
        <dbReference type="Proteomes" id="UP000673691"/>
    </source>
</evidence>
<dbReference type="Proteomes" id="UP000673691">
    <property type="component" value="Unassembled WGS sequence"/>
</dbReference>
<reference evidence="3 4" key="1">
    <citation type="journal article" name="Sci. Rep.">
        <title>Genome-scale phylogenetic analyses confirm Olpidium as the closest living zoosporic fungus to the non-flagellated, terrestrial fungi.</title>
        <authorList>
            <person name="Chang Y."/>
            <person name="Rochon D."/>
            <person name="Sekimoto S."/>
            <person name="Wang Y."/>
            <person name="Chovatia M."/>
            <person name="Sandor L."/>
            <person name="Salamov A."/>
            <person name="Grigoriev I.V."/>
            <person name="Stajich J.E."/>
            <person name="Spatafora J.W."/>
        </authorList>
    </citation>
    <scope>NUCLEOTIDE SEQUENCE [LARGE SCALE GENOMIC DNA]</scope>
    <source>
        <strain evidence="3">S191</strain>
    </source>
</reference>
<accession>A0A8H7ZUM2</accession>
<feature type="non-terminal residue" evidence="3">
    <location>
        <position position="104"/>
    </location>
</feature>
<dbReference type="AlphaFoldDB" id="A0A8H7ZUM2"/>
<gene>
    <name evidence="3" type="ORF">BJ554DRAFT_8059</name>
</gene>
<feature type="signal peptide" evidence="2">
    <location>
        <begin position="1"/>
        <end position="20"/>
    </location>
</feature>
<dbReference type="EMBL" id="JAEFCI010006010">
    <property type="protein sequence ID" value="KAG5459958.1"/>
    <property type="molecule type" value="Genomic_DNA"/>
</dbReference>
<sequence>MKFSAVVMLALVGTALTVAAAPAPGYGKNLKNVAANNKAMKNTNNAAVKTNKYSNSAAVNQGFKYNQAKKNTNKNSKAYKKNYNNAAKKNNKKNANVKNYGKGK</sequence>
<evidence type="ECO:0000256" key="1">
    <source>
        <dbReference type="SAM" id="MobiDB-lite"/>
    </source>
</evidence>
<protein>
    <submittedName>
        <fullName evidence="3">Uncharacterized protein</fullName>
    </submittedName>
</protein>
<feature type="chain" id="PRO_5034278706" evidence="2">
    <location>
        <begin position="21"/>
        <end position="104"/>
    </location>
</feature>
<name>A0A8H7ZUM2_9FUNG</name>
<feature type="region of interest" description="Disordered" evidence="1">
    <location>
        <begin position="84"/>
        <end position="104"/>
    </location>
</feature>
<organism evidence="3 4">
    <name type="scientific">Olpidium bornovanus</name>
    <dbReference type="NCBI Taxonomy" id="278681"/>
    <lineage>
        <taxon>Eukaryota</taxon>
        <taxon>Fungi</taxon>
        <taxon>Fungi incertae sedis</taxon>
        <taxon>Olpidiomycota</taxon>
        <taxon>Olpidiomycotina</taxon>
        <taxon>Olpidiomycetes</taxon>
        <taxon>Olpidiales</taxon>
        <taxon>Olpidiaceae</taxon>
        <taxon>Olpidium</taxon>
    </lineage>
</organism>
<proteinExistence type="predicted"/>
<evidence type="ECO:0000256" key="2">
    <source>
        <dbReference type="SAM" id="SignalP"/>
    </source>
</evidence>
<keyword evidence="4" id="KW-1185">Reference proteome</keyword>